<evidence type="ECO:0000313" key="1">
    <source>
        <dbReference type="EMBL" id="SMG49432.1"/>
    </source>
</evidence>
<sequence length="211" mass="25016">MSNQHFKQLKYDTQESTFRHNIYYSCGRIVSGYTKKEGVPETPNDKRALLCGLLQRLNKSNYFDSPKQVKGLSGKFVKLDFFKNIRSKGWIHMVTIYPDYYEVNPDVIDPNIGNMIAQFDLFRKGEINDTFFDRYHNTAEAVPHNLNESKRFPTRSTLQSHCKRLLSQDLEEIGLVQHYYRSYCLQHFEEFKEVDQQFHDFLPFFKNSSQN</sequence>
<reference evidence="2" key="1">
    <citation type="submission" date="2017-04" db="EMBL/GenBank/DDBJ databases">
        <authorList>
            <person name="Varghese N."/>
            <person name="Submissions S."/>
        </authorList>
    </citation>
    <scope>NUCLEOTIDE SEQUENCE [LARGE SCALE GENOMIC DNA]</scope>
    <source>
        <strain evidence="2">DSM 4125</strain>
    </source>
</reference>
<dbReference type="AlphaFoldDB" id="A0A1X7L846"/>
<dbReference type="EMBL" id="FXAW01000008">
    <property type="protein sequence ID" value="SMG49432.1"/>
    <property type="molecule type" value="Genomic_DNA"/>
</dbReference>
<keyword evidence="2" id="KW-1185">Reference proteome</keyword>
<dbReference type="STRING" id="1028.SAMN05661096_03611"/>
<accession>A0A1X7L846</accession>
<gene>
    <name evidence="1" type="ORF">SAMN05661096_03611</name>
</gene>
<dbReference type="RefSeq" id="WP_139828086.1">
    <property type="nucleotide sequence ID" value="NZ_FXAW01000008.1"/>
</dbReference>
<protein>
    <submittedName>
        <fullName evidence="1">Uncharacterized protein</fullName>
    </submittedName>
</protein>
<evidence type="ECO:0000313" key="2">
    <source>
        <dbReference type="Proteomes" id="UP000193804"/>
    </source>
</evidence>
<name>A0A1X7L846_9BACT</name>
<dbReference type="Proteomes" id="UP000193804">
    <property type="component" value="Unassembled WGS sequence"/>
</dbReference>
<organism evidence="1 2">
    <name type="scientific">Marivirga sericea</name>
    <dbReference type="NCBI Taxonomy" id="1028"/>
    <lineage>
        <taxon>Bacteria</taxon>
        <taxon>Pseudomonadati</taxon>
        <taxon>Bacteroidota</taxon>
        <taxon>Cytophagia</taxon>
        <taxon>Cytophagales</taxon>
        <taxon>Marivirgaceae</taxon>
        <taxon>Marivirga</taxon>
    </lineage>
</organism>
<proteinExistence type="predicted"/>